<evidence type="ECO:0000313" key="2">
    <source>
        <dbReference type="EMBL" id="ALI04321.1"/>
    </source>
</evidence>
<sequence>MRLPTMNHSPFPLVEISGTPFDRGLQYGQAVSQRIHKSIEIYSVQLLKMGYTWADIRGFANEFVPSIEAFEPEYAQEMRGIAEGAGCDFEAIVLINARTEIIQLGRRKARLPDPDGCTGAVILPTASAANEVIHGQNWDWRAECAESAIVLKVLREDGPDVLTFTEAGGLARNGLNSIGTAITANYLESERDYTQVGVPLPFIRRKALEAAHFALSIKVVATTAKSTSNNMMLSHAGGYAINFECAPDEVFPIQAEQGLLVHANHWQSPVALGKLREAGLNSVPESLYRDVRVRQILSETPGQLTAEHLKKAFFDDFGTPWAVCRPPLSNMAGNLSATVAMVVMRPAKGLMEVAPLPAVNREFTAYSLAMEGDINRYLK</sequence>
<feature type="domain" description="Peptidase C45 hydrolase" evidence="1">
    <location>
        <begin position="130"/>
        <end position="326"/>
    </location>
</feature>
<evidence type="ECO:0000259" key="1">
    <source>
        <dbReference type="Pfam" id="PF03417"/>
    </source>
</evidence>
<gene>
    <name evidence="2" type="ORF">AO353_25850</name>
</gene>
<dbReference type="Gene3D" id="3.60.60.10">
    <property type="entry name" value="Penicillin V Acylase, Chain A"/>
    <property type="match status" value="1"/>
</dbReference>
<organism evidence="2 3">
    <name type="scientific">Pseudomonas fluorescens</name>
    <dbReference type="NCBI Taxonomy" id="294"/>
    <lineage>
        <taxon>Bacteria</taxon>
        <taxon>Pseudomonadati</taxon>
        <taxon>Pseudomonadota</taxon>
        <taxon>Gammaproteobacteria</taxon>
        <taxon>Pseudomonadales</taxon>
        <taxon>Pseudomonadaceae</taxon>
        <taxon>Pseudomonas</taxon>
    </lineage>
</organism>
<dbReference type="InterPro" id="IPR005079">
    <property type="entry name" value="Peptidase_C45_hydrolase"/>
</dbReference>
<dbReference type="PANTHER" id="PTHR34180:SF1">
    <property type="entry name" value="BETA-ALANYL-DOPAMINE_CARCININE HYDROLASE"/>
    <property type="match status" value="1"/>
</dbReference>
<dbReference type="NCBIfam" id="NF040521">
    <property type="entry name" value="C45_proenzyme"/>
    <property type="match status" value="1"/>
</dbReference>
<reference evidence="2 3" key="2">
    <citation type="journal article" date="2018" name="Nature">
        <title>Mutant phenotypes for thousands of bacterial genes of unknown function.</title>
        <authorList>
            <person name="Price M.N."/>
            <person name="Wetmore K.M."/>
            <person name="Waters R.J."/>
            <person name="Callaghan M."/>
            <person name="Ray J."/>
            <person name="Liu H."/>
            <person name="Kuehl J.V."/>
            <person name="Melnyk R.A."/>
            <person name="Lamson J.S."/>
            <person name="Suh Y."/>
            <person name="Carlson H.K."/>
            <person name="Esquivel Z."/>
            <person name="Sadeeshkumar H."/>
            <person name="Chakraborty R."/>
            <person name="Zane G.M."/>
            <person name="Rubin B.E."/>
            <person name="Wall J.D."/>
            <person name="Visel A."/>
            <person name="Bristow J."/>
            <person name="Blow M.J."/>
            <person name="Arkin A.P."/>
            <person name="Deutschbauer A.M."/>
        </authorList>
    </citation>
    <scope>NUCLEOTIDE SEQUENCE [LARGE SCALE GENOMIC DNA]</scope>
    <source>
        <strain evidence="2 3">FW300-N2E3</strain>
    </source>
</reference>
<dbReference type="Proteomes" id="UP000066487">
    <property type="component" value="Chromosome"/>
</dbReference>
<dbReference type="AlphaFoldDB" id="A0A0N9WPH5"/>
<dbReference type="InterPro" id="IPR047801">
    <property type="entry name" value="Peptidase_C45"/>
</dbReference>
<accession>A0A0N9WPH5</accession>
<protein>
    <submittedName>
        <fullName evidence="2">Peptidase C45</fullName>
    </submittedName>
</protein>
<evidence type="ECO:0000313" key="3">
    <source>
        <dbReference type="Proteomes" id="UP000066487"/>
    </source>
</evidence>
<proteinExistence type="predicted"/>
<dbReference type="PANTHER" id="PTHR34180">
    <property type="entry name" value="PEPTIDASE C45"/>
    <property type="match status" value="1"/>
</dbReference>
<dbReference type="Pfam" id="PF03417">
    <property type="entry name" value="AAT"/>
    <property type="match status" value="1"/>
</dbReference>
<reference evidence="3" key="1">
    <citation type="submission" date="2015-09" db="EMBL/GenBank/DDBJ databases">
        <title>Whole genome sequence of Pseudomonas fluorescens FW300-N2E3.</title>
        <authorList>
            <person name="Ray J."/>
            <person name="Melnyk R."/>
            <person name="Deutschbauer A."/>
        </authorList>
    </citation>
    <scope>NUCLEOTIDE SEQUENCE [LARGE SCALE GENOMIC DNA]</scope>
    <source>
        <strain evidence="3">FW300-N2E3</strain>
    </source>
</reference>
<name>A0A0N9WPH5_PSEFL</name>
<dbReference type="EMBL" id="CP012830">
    <property type="protein sequence ID" value="ALI04321.1"/>
    <property type="molecule type" value="Genomic_DNA"/>
</dbReference>
<dbReference type="Gene3D" id="1.10.10.2120">
    <property type="match status" value="1"/>
</dbReference>
<dbReference type="InterPro" id="IPR047794">
    <property type="entry name" value="C45_proenzyme-like"/>
</dbReference>